<evidence type="ECO:0000256" key="1">
    <source>
        <dbReference type="SAM" id="MobiDB-lite"/>
    </source>
</evidence>
<dbReference type="Proteomes" id="UP000503462">
    <property type="component" value="Chromosome 4"/>
</dbReference>
<accession>A0A6H0Y0E8</accession>
<name>A0A6H0Y0E8_9PEZI</name>
<dbReference type="Pfam" id="PF10253">
    <property type="entry name" value="PRCC"/>
    <property type="match status" value="1"/>
</dbReference>
<dbReference type="AlphaFoldDB" id="A0A6H0Y0E8"/>
<dbReference type="InterPro" id="IPR018800">
    <property type="entry name" value="PRCC"/>
</dbReference>
<protein>
    <submittedName>
        <fullName evidence="2">Uncharacterized protein</fullName>
    </submittedName>
</protein>
<reference evidence="2 3" key="1">
    <citation type="journal article" date="2016" name="Sci. Rep.">
        <title>Peltaster fructicola genome reveals evolution from an invasive phytopathogen to an ectophytic parasite.</title>
        <authorList>
            <person name="Xu C."/>
            <person name="Chen H."/>
            <person name="Gleason M.L."/>
            <person name="Xu J.R."/>
            <person name="Liu H."/>
            <person name="Zhang R."/>
            <person name="Sun G."/>
        </authorList>
    </citation>
    <scope>NUCLEOTIDE SEQUENCE [LARGE SCALE GENOMIC DNA]</scope>
    <source>
        <strain evidence="2 3">LNHT1506</strain>
    </source>
</reference>
<dbReference type="GO" id="GO:0005634">
    <property type="term" value="C:nucleus"/>
    <property type="evidence" value="ECO:0007669"/>
    <property type="project" value="TreeGrafter"/>
</dbReference>
<sequence length="340" mass="36625">MALVGYSDSEESDLEGPQPAAPVVPPKRLERTEGKKIKVDLSSLQPQNGEQVSEPAPKRQRTGGAFSGFNSLLPAPKRTTQNALKPGVNLRTSSEAAFSRVPPPRVESTEMNGGVDTERPEVLPVVQKEEVKLIGKTTRFLPLSVTNAKKKKHPLPVAAMHSSKSSLPPASVSQVDLVPSLPQTKPKQSLFTNATHSGPLNASTTPYEPEFVQSSRVSQVATLPATASADLRQSAQDSALHDVAKDLNLSASERRRLFGRHGGPSDVKIAHFDMDSEYKSNQDAAANGDAVEHRTVRAIAPGKHSLAQLVNNVKGQTDALEDKWAEGRRNRGETGSKYGW</sequence>
<dbReference type="PANTHER" id="PTHR13621">
    <property type="entry name" value="PROLINE-RICH PROTEIN PRCC"/>
    <property type="match status" value="1"/>
</dbReference>
<proteinExistence type="predicted"/>
<feature type="region of interest" description="Disordered" evidence="1">
    <location>
        <begin position="1"/>
        <end position="122"/>
    </location>
</feature>
<feature type="compositionally biased region" description="Basic and acidic residues" evidence="1">
    <location>
        <begin position="27"/>
        <end position="39"/>
    </location>
</feature>
<evidence type="ECO:0000313" key="3">
    <source>
        <dbReference type="Proteomes" id="UP000503462"/>
    </source>
</evidence>
<evidence type="ECO:0000313" key="2">
    <source>
        <dbReference type="EMBL" id="QIX00339.1"/>
    </source>
</evidence>
<organism evidence="2 3">
    <name type="scientific">Peltaster fructicola</name>
    <dbReference type="NCBI Taxonomy" id="286661"/>
    <lineage>
        <taxon>Eukaryota</taxon>
        <taxon>Fungi</taxon>
        <taxon>Dikarya</taxon>
        <taxon>Ascomycota</taxon>
        <taxon>Pezizomycotina</taxon>
        <taxon>Dothideomycetes</taxon>
        <taxon>Dothideomycetes incertae sedis</taxon>
        <taxon>Peltaster</taxon>
    </lineage>
</organism>
<feature type="region of interest" description="Disordered" evidence="1">
    <location>
        <begin position="317"/>
        <end position="340"/>
    </location>
</feature>
<keyword evidence="3" id="KW-1185">Reference proteome</keyword>
<gene>
    <name evidence="2" type="ORF">AMS68_005856</name>
</gene>
<dbReference type="OrthoDB" id="2555634at2759"/>
<dbReference type="PANTHER" id="PTHR13621:SF2">
    <property type="entry name" value="PROLINE-RICH PROTEIN PRCC"/>
    <property type="match status" value="1"/>
</dbReference>
<feature type="compositionally biased region" description="Polar residues" evidence="1">
    <location>
        <begin position="42"/>
        <end position="51"/>
    </location>
</feature>
<feature type="compositionally biased region" description="Basic and acidic residues" evidence="1">
    <location>
        <begin position="320"/>
        <end position="334"/>
    </location>
</feature>
<dbReference type="EMBL" id="CP051142">
    <property type="protein sequence ID" value="QIX00339.1"/>
    <property type="molecule type" value="Genomic_DNA"/>
</dbReference>